<dbReference type="RefSeq" id="WP_005859183.1">
    <property type="nucleotide sequence ID" value="NZ_BQOC01000002.1"/>
</dbReference>
<dbReference type="PRINTS" id="PR00081">
    <property type="entry name" value="GDHRDH"/>
</dbReference>
<dbReference type="EMBL" id="WKMO01000047">
    <property type="protein sequence ID" value="MSB76032.1"/>
    <property type="molecule type" value="Genomic_DNA"/>
</dbReference>
<comment type="caution">
    <text evidence="3">The sequence shown here is derived from an EMBL/GenBank/DDBJ whole genome shotgun (WGS) entry which is preliminary data.</text>
</comment>
<evidence type="ECO:0000256" key="1">
    <source>
        <dbReference type="ARBA" id="ARBA00006484"/>
    </source>
</evidence>
<evidence type="ECO:0000313" key="4">
    <source>
        <dbReference type="Proteomes" id="UP000441609"/>
    </source>
</evidence>
<evidence type="ECO:0000313" key="3">
    <source>
        <dbReference type="EMBL" id="MSB76032.1"/>
    </source>
</evidence>
<dbReference type="AlphaFoldDB" id="A0A9Q4QY97"/>
<gene>
    <name evidence="3" type="ORF">GKD70_22505</name>
</gene>
<dbReference type="GO" id="GO:0016491">
    <property type="term" value="F:oxidoreductase activity"/>
    <property type="evidence" value="ECO:0007669"/>
    <property type="project" value="UniProtKB-KW"/>
</dbReference>
<dbReference type="SUPFAM" id="SSF51735">
    <property type="entry name" value="NAD(P)-binding Rossmann-fold domains"/>
    <property type="match status" value="1"/>
</dbReference>
<dbReference type="OrthoDB" id="9803333at2"/>
<name>A0A9Q4QY97_PARDI</name>
<keyword evidence="2" id="KW-0560">Oxidoreductase</keyword>
<accession>A0A9Q4QY97</accession>
<protein>
    <submittedName>
        <fullName evidence="3">SDR family oxidoreductase</fullName>
    </submittedName>
</protein>
<dbReference type="PANTHER" id="PTHR43477">
    <property type="entry name" value="DIHYDROANTICAPSIN 7-DEHYDROGENASE"/>
    <property type="match status" value="1"/>
</dbReference>
<proteinExistence type="inferred from homology"/>
<reference evidence="3 4" key="1">
    <citation type="journal article" date="2019" name="Nat. Med.">
        <title>A library of human gut bacterial isolates paired with longitudinal multiomics data enables mechanistic microbiome research.</title>
        <authorList>
            <person name="Poyet M."/>
            <person name="Groussin M."/>
            <person name="Gibbons S.M."/>
            <person name="Avila-Pacheco J."/>
            <person name="Jiang X."/>
            <person name="Kearney S.M."/>
            <person name="Perrotta A.R."/>
            <person name="Berdy B."/>
            <person name="Zhao S."/>
            <person name="Lieberman T.D."/>
            <person name="Swanson P.K."/>
            <person name="Smith M."/>
            <person name="Roesemann S."/>
            <person name="Alexander J.E."/>
            <person name="Rich S.A."/>
            <person name="Livny J."/>
            <person name="Vlamakis H."/>
            <person name="Clish C."/>
            <person name="Bullock K."/>
            <person name="Deik A."/>
            <person name="Scott J."/>
            <person name="Pierce K.A."/>
            <person name="Xavier R.J."/>
            <person name="Alm E.J."/>
        </authorList>
    </citation>
    <scope>NUCLEOTIDE SEQUENCE [LARGE SCALE GENOMIC DNA]</scope>
    <source>
        <strain evidence="3 4">BIOML-A20</strain>
    </source>
</reference>
<dbReference type="Gene3D" id="3.40.50.720">
    <property type="entry name" value="NAD(P)-binding Rossmann-like Domain"/>
    <property type="match status" value="1"/>
</dbReference>
<comment type="similarity">
    <text evidence="1">Belongs to the short-chain dehydrogenases/reductases (SDR) family.</text>
</comment>
<dbReference type="InterPro" id="IPR036291">
    <property type="entry name" value="NAD(P)-bd_dom_sf"/>
</dbReference>
<organism evidence="3 4">
    <name type="scientific">Parabacteroides distasonis</name>
    <dbReference type="NCBI Taxonomy" id="823"/>
    <lineage>
        <taxon>Bacteria</taxon>
        <taxon>Pseudomonadati</taxon>
        <taxon>Bacteroidota</taxon>
        <taxon>Bacteroidia</taxon>
        <taxon>Bacteroidales</taxon>
        <taxon>Tannerellaceae</taxon>
        <taxon>Parabacteroides</taxon>
    </lineage>
</organism>
<dbReference type="FunFam" id="3.40.50.720:FF:000084">
    <property type="entry name" value="Short-chain dehydrogenase reductase"/>
    <property type="match status" value="1"/>
</dbReference>
<dbReference type="InterPro" id="IPR002347">
    <property type="entry name" value="SDR_fam"/>
</dbReference>
<dbReference type="Pfam" id="PF13561">
    <property type="entry name" value="adh_short_C2"/>
    <property type="match status" value="1"/>
</dbReference>
<dbReference type="CDD" id="cd05233">
    <property type="entry name" value="SDR_c"/>
    <property type="match status" value="1"/>
</dbReference>
<dbReference type="InterPro" id="IPR051122">
    <property type="entry name" value="SDR_DHRS6-like"/>
</dbReference>
<dbReference type="PANTHER" id="PTHR43477:SF1">
    <property type="entry name" value="DIHYDROANTICAPSIN 7-DEHYDROGENASE"/>
    <property type="match status" value="1"/>
</dbReference>
<sequence>MYQYNPFSLEGKVILITGASSGIGRATAIECAKMGASLIITGRDEERLKETFAKLEGFKNKVHMQIVADLSTEDGIKDLVNQIPQINGCVSNAGIVGLTPIQFVTTKKIEEMQQINLMAPVLLIKQILKQKKFQSQASIVFTSSVAGVYRVSMGNAIYSITKCGIDAYMRSSALELATKGIRCNSVNPAMVETRILNRGQLTLEQYEADKLRYPLKRYGKPEEVAWAIIYLLSDASAWVTGISLKLDGGMTLS</sequence>
<evidence type="ECO:0000256" key="2">
    <source>
        <dbReference type="ARBA" id="ARBA00023002"/>
    </source>
</evidence>
<dbReference type="Proteomes" id="UP000441609">
    <property type="component" value="Unassembled WGS sequence"/>
</dbReference>